<dbReference type="AlphaFoldDB" id="A0A167FUL6"/>
<dbReference type="PANTHER" id="PTHR40841:SF2">
    <property type="entry name" value="SIDEROPHORE-DEGRADING ESTERASE (EUROFUNG)"/>
    <property type="match status" value="1"/>
</dbReference>
<accession>A0A167FUL6</accession>
<dbReference type="Proteomes" id="UP000076503">
    <property type="component" value="Unassembled WGS sequence"/>
</dbReference>
<reference evidence="3 4" key="1">
    <citation type="submission" date="2013-07" db="EMBL/GenBank/DDBJ databases">
        <title>Comparative Genomic and Metabolomic Analysis of Twelve Strains of Pseudoalteromonas luteoviolacea.</title>
        <authorList>
            <person name="Vynne N.G."/>
            <person name="Mansson M."/>
            <person name="Gram L."/>
        </authorList>
    </citation>
    <scope>NUCLEOTIDE SEQUENCE [LARGE SCALE GENOMIC DNA]</scope>
    <source>
        <strain evidence="3 4">H33</strain>
    </source>
</reference>
<keyword evidence="2" id="KW-0378">Hydrolase</keyword>
<evidence type="ECO:0000256" key="2">
    <source>
        <dbReference type="ARBA" id="ARBA00022801"/>
    </source>
</evidence>
<evidence type="ECO:0000313" key="4">
    <source>
        <dbReference type="Proteomes" id="UP000076503"/>
    </source>
</evidence>
<dbReference type="GO" id="GO:0016788">
    <property type="term" value="F:hydrolase activity, acting on ester bonds"/>
    <property type="evidence" value="ECO:0007669"/>
    <property type="project" value="TreeGrafter"/>
</dbReference>
<protein>
    <recommendedName>
        <fullName evidence="5">Esterase</fullName>
    </recommendedName>
</protein>
<proteinExistence type="inferred from homology"/>
<evidence type="ECO:0000313" key="3">
    <source>
        <dbReference type="EMBL" id="KZN53006.1"/>
    </source>
</evidence>
<organism evidence="3 4">
    <name type="scientific">Pseudoalteromonas luteoviolacea H33</name>
    <dbReference type="NCBI Taxonomy" id="1365251"/>
    <lineage>
        <taxon>Bacteria</taxon>
        <taxon>Pseudomonadati</taxon>
        <taxon>Pseudomonadota</taxon>
        <taxon>Gammaproteobacteria</taxon>
        <taxon>Alteromonadales</taxon>
        <taxon>Pseudoalteromonadaceae</taxon>
        <taxon>Pseudoalteromonas</taxon>
    </lineage>
</organism>
<dbReference type="InterPro" id="IPR000801">
    <property type="entry name" value="Esterase-like"/>
</dbReference>
<evidence type="ECO:0008006" key="5">
    <source>
        <dbReference type="Google" id="ProtNLM"/>
    </source>
</evidence>
<dbReference type="EMBL" id="AUXZ01000057">
    <property type="protein sequence ID" value="KZN53006.1"/>
    <property type="molecule type" value="Genomic_DNA"/>
</dbReference>
<dbReference type="PANTHER" id="PTHR40841">
    <property type="entry name" value="SIDEROPHORE TRIACETYLFUSARININE C ESTERASE"/>
    <property type="match status" value="1"/>
</dbReference>
<dbReference type="Gene3D" id="3.40.50.1820">
    <property type="entry name" value="alpha/beta hydrolase"/>
    <property type="match status" value="1"/>
</dbReference>
<dbReference type="SUPFAM" id="SSF53474">
    <property type="entry name" value="alpha/beta-Hydrolases"/>
    <property type="match status" value="1"/>
</dbReference>
<evidence type="ECO:0000256" key="1">
    <source>
        <dbReference type="ARBA" id="ARBA00005622"/>
    </source>
</evidence>
<comment type="caution">
    <text evidence="3">The sequence shown here is derived from an EMBL/GenBank/DDBJ whole genome shotgun (WGS) entry which is preliminary data.</text>
</comment>
<dbReference type="InterPro" id="IPR029058">
    <property type="entry name" value="AB_hydrolase_fold"/>
</dbReference>
<dbReference type="PATRIC" id="fig|1365251.3.peg.822"/>
<dbReference type="InterPro" id="IPR052558">
    <property type="entry name" value="Siderophore_Hydrolase_D"/>
</dbReference>
<comment type="similarity">
    <text evidence="1">Belongs to the esterase D family.</text>
</comment>
<sequence length="291" mass="32999">MTVFRNKLLLVSLLVLVVMLAFMGYQRYTQEYTSAFIDHSLYSEVLSEQRKIFIRLPKSYDENKTYPVIIKSDGNFNLSRWDESLIQLAQAGKVEDSIVVAIPNLFWTDSRNRDLVPPFARKDVAIEARPPNENSPEIFGRADLFLSFIETEVLPYVEANYKVSENRVLTGFSAGGSFVLYTLITKPELFSGYFAFSPAAWYDDSVVVREFQKGLKNVEGDPLFLYLSIGGAENDIIKGSFKGLLKAIDSYGPANFYTQHSYSEGAGHVENPYTSVPLALQSYYQFRSEKL</sequence>
<dbReference type="Pfam" id="PF00756">
    <property type="entry name" value="Esterase"/>
    <property type="match status" value="1"/>
</dbReference>
<name>A0A167FUL6_9GAMM</name>
<gene>
    <name evidence="3" type="ORF">N476_09480</name>
</gene>